<sequence length="659" mass="73706">MTESATSGVVVRLLASHQGEQSSIPTPGFSHVGIVPDDGAGRRVFWGISRFLSPCFLVLPHTHLTLSSLALKTSMLRAAQISSLTRLYFKQFLKVAKTFHSLIIKIPRSDINKIVSYESVNSGHHSRRELELDESKRIFLISSSVPVTFREAVVQDAFKSTPHVEWRPSMLTDKWGRLLTCASDREYSLLEAISRCPLPSSYEKQTLVDHWTCIREDVGSIPRCGRPDLGSCVVTRDLSRRMLQWYLPRDTELIPIHRFKLYWTHITQGTRQNICRRLSTSWSQGPTRVKQGEYEAALQVHGRGKREIPEKTHRPKILYAGSIPREIVSVARRVVRPGLRWDNGLSSPQIPTAAGGSSLIRSAPWTSAQAHSAPSRACVRLAVPNIEVLRADEGDPREDLLTSGIVWHDSLMLNSGGSSHCSVFYFTSRFFSSVRKYPSHVGIVPDNATGQPVFSEISGFPRRCILLLLYLHLASPSLGAQADRNFSTTLYDCLREPYPMYVPPPKSNQTYRCKHALVVCCTLLLASLHFRQYNAARKLTPQDVCNGSLAARFAQPIRLKAVHDKMSTSEIYLRRKSLLLAAYILTGALSDLRPVKLVTMDEKVVPYLNNSEGACADGNGWENHEGVRTERKAGKEKKLSITGKIIQAWSSIAARAQNT</sequence>
<accession>A0ABQ9GCS7</accession>
<proteinExistence type="predicted"/>
<dbReference type="EMBL" id="JARBHB010000013">
    <property type="protein sequence ID" value="KAJ8870214.1"/>
    <property type="molecule type" value="Genomic_DNA"/>
</dbReference>
<evidence type="ECO:0000313" key="1">
    <source>
        <dbReference type="EMBL" id="KAJ8870214.1"/>
    </source>
</evidence>
<evidence type="ECO:0000313" key="2">
    <source>
        <dbReference type="Proteomes" id="UP001159363"/>
    </source>
</evidence>
<dbReference type="Proteomes" id="UP001159363">
    <property type="component" value="Chromosome 12"/>
</dbReference>
<name>A0ABQ9GCS7_9NEOP</name>
<comment type="caution">
    <text evidence="1">The sequence shown here is derived from an EMBL/GenBank/DDBJ whole genome shotgun (WGS) entry which is preliminary data.</text>
</comment>
<reference evidence="1 2" key="1">
    <citation type="submission" date="2023-02" db="EMBL/GenBank/DDBJ databases">
        <title>LHISI_Scaffold_Assembly.</title>
        <authorList>
            <person name="Stuart O.P."/>
            <person name="Cleave R."/>
            <person name="Magrath M.J.L."/>
            <person name="Mikheyev A.S."/>
        </authorList>
    </citation>
    <scope>NUCLEOTIDE SEQUENCE [LARGE SCALE GENOMIC DNA]</scope>
    <source>
        <strain evidence="1">Daus_M_001</strain>
        <tissue evidence="1">Leg muscle</tissue>
    </source>
</reference>
<protein>
    <submittedName>
        <fullName evidence="1">Uncharacterized protein</fullName>
    </submittedName>
</protein>
<keyword evidence="2" id="KW-1185">Reference proteome</keyword>
<organism evidence="1 2">
    <name type="scientific">Dryococelus australis</name>
    <dbReference type="NCBI Taxonomy" id="614101"/>
    <lineage>
        <taxon>Eukaryota</taxon>
        <taxon>Metazoa</taxon>
        <taxon>Ecdysozoa</taxon>
        <taxon>Arthropoda</taxon>
        <taxon>Hexapoda</taxon>
        <taxon>Insecta</taxon>
        <taxon>Pterygota</taxon>
        <taxon>Neoptera</taxon>
        <taxon>Polyneoptera</taxon>
        <taxon>Phasmatodea</taxon>
        <taxon>Verophasmatodea</taxon>
        <taxon>Anareolatae</taxon>
        <taxon>Phasmatidae</taxon>
        <taxon>Eurycanthinae</taxon>
        <taxon>Dryococelus</taxon>
    </lineage>
</organism>
<gene>
    <name evidence="1" type="ORF">PR048_029230</name>
</gene>